<dbReference type="PROSITE" id="PS51365">
    <property type="entry name" value="RENAL_DIPEPTIDASE_2"/>
    <property type="match status" value="1"/>
</dbReference>
<dbReference type="Proteomes" id="UP000199344">
    <property type="component" value="Unassembled WGS sequence"/>
</dbReference>
<proteinExistence type="predicted"/>
<dbReference type="AlphaFoldDB" id="A0A1G6W9N4"/>
<name>A0A1G6W9N4_9RHOB</name>
<dbReference type="InterPro" id="IPR008257">
    <property type="entry name" value="Pept_M19"/>
</dbReference>
<dbReference type="GO" id="GO:0006508">
    <property type="term" value="P:proteolysis"/>
    <property type="evidence" value="ECO:0007669"/>
    <property type="project" value="InterPro"/>
</dbReference>
<sequence>MIPVFDGHNDFLQRLLADRPDPLAIWRDGDGSGHIDLPRLRRGGVFGGFFALWAPSPPDPSGTDWHARQETPPYAVPLDQPIDPDAATAHMLRLAARLVAMERDGALSICCSVDEIIAAKQAGRIAAILHMEGAEGVADPDMLHLWHRIGLRSLGPVWSRINAYGHGVPFAFPADPDRGPGLTDAGKRLIEECDRLRILVDLAHLNARGVEDVARISGAPLVSTHSGAHAVSASTRNLTDAQLRLIADSRGVVGLNFAAGFVRPDGCRLRFDGFDPYLRHLDHMIEILGENGVALGSDFDGALMPNDLQDAAALPNLLEAMRAHGYGAELIEKIAWRNWIDVLRRTWER</sequence>
<dbReference type="OrthoDB" id="9804920at2"/>
<dbReference type="RefSeq" id="WP_090521128.1">
    <property type="nucleotide sequence ID" value="NZ_FNAH01000002.1"/>
</dbReference>
<evidence type="ECO:0000313" key="2">
    <source>
        <dbReference type="Proteomes" id="UP000199344"/>
    </source>
</evidence>
<evidence type="ECO:0000313" key="1">
    <source>
        <dbReference type="EMBL" id="SDD62529.1"/>
    </source>
</evidence>
<dbReference type="CDD" id="cd01301">
    <property type="entry name" value="rDP_like"/>
    <property type="match status" value="1"/>
</dbReference>
<protein>
    <submittedName>
        <fullName evidence="1">Membrane dipeptidase</fullName>
    </submittedName>
</protein>
<dbReference type="PANTHER" id="PTHR10443:SF12">
    <property type="entry name" value="DIPEPTIDASE"/>
    <property type="match status" value="1"/>
</dbReference>
<dbReference type="Gene3D" id="3.20.20.140">
    <property type="entry name" value="Metal-dependent hydrolases"/>
    <property type="match status" value="1"/>
</dbReference>
<dbReference type="PANTHER" id="PTHR10443">
    <property type="entry name" value="MICROSOMAL DIPEPTIDASE"/>
    <property type="match status" value="1"/>
</dbReference>
<dbReference type="EMBL" id="FNAH01000002">
    <property type="protein sequence ID" value="SDD62529.1"/>
    <property type="molecule type" value="Genomic_DNA"/>
</dbReference>
<dbReference type="SUPFAM" id="SSF51556">
    <property type="entry name" value="Metallo-dependent hydrolases"/>
    <property type="match status" value="1"/>
</dbReference>
<dbReference type="STRING" id="591205.SAMN05421538_10275"/>
<keyword evidence="2" id="KW-1185">Reference proteome</keyword>
<dbReference type="Pfam" id="PF01244">
    <property type="entry name" value="Peptidase_M19"/>
    <property type="match status" value="1"/>
</dbReference>
<dbReference type="InterPro" id="IPR032466">
    <property type="entry name" value="Metal_Hydrolase"/>
</dbReference>
<reference evidence="1 2" key="1">
    <citation type="submission" date="2016-10" db="EMBL/GenBank/DDBJ databases">
        <authorList>
            <person name="de Groot N.N."/>
        </authorList>
    </citation>
    <scope>NUCLEOTIDE SEQUENCE [LARGE SCALE GENOMIC DNA]</scope>
    <source>
        <strain evidence="1 2">DSM 22220</strain>
    </source>
</reference>
<organism evidence="1 2">
    <name type="scientific">Paracoccus isoporae</name>
    <dbReference type="NCBI Taxonomy" id="591205"/>
    <lineage>
        <taxon>Bacteria</taxon>
        <taxon>Pseudomonadati</taxon>
        <taxon>Pseudomonadota</taxon>
        <taxon>Alphaproteobacteria</taxon>
        <taxon>Rhodobacterales</taxon>
        <taxon>Paracoccaceae</taxon>
        <taxon>Paracoccus</taxon>
    </lineage>
</organism>
<accession>A0A1G6W9N4</accession>
<dbReference type="GO" id="GO:0070573">
    <property type="term" value="F:metallodipeptidase activity"/>
    <property type="evidence" value="ECO:0007669"/>
    <property type="project" value="InterPro"/>
</dbReference>
<gene>
    <name evidence="1" type="ORF">SAMN05421538_10275</name>
</gene>